<protein>
    <submittedName>
        <fullName evidence="4">Sensor histidine kinase</fullName>
    </submittedName>
</protein>
<reference evidence="4 5" key="1">
    <citation type="submission" date="2019-09" db="EMBL/GenBank/DDBJ databases">
        <title>Report of infection by Mycobacterium simiae a patient suffering from pulmonary tuberculosis.</title>
        <authorList>
            <person name="Mohanty P.S."/>
            <person name="Bansal A.K."/>
            <person name="Singh H."/>
            <person name="Sharma S."/>
            <person name="Patil S.A."/>
            <person name="Upadhaya P."/>
            <person name="Singh P.K."/>
            <person name="Kumar D."/>
            <person name="Kumar S."/>
            <person name="Singh R.K."/>
            <person name="Chaudhary B."/>
        </authorList>
    </citation>
    <scope>NUCLEOTIDE SEQUENCE [LARGE SCALE GENOMIC DNA]</scope>
    <source>
        <strain evidence="4 5">JAL-560-SIM</strain>
    </source>
</reference>
<dbReference type="InterPro" id="IPR003594">
    <property type="entry name" value="HATPase_dom"/>
</dbReference>
<proteinExistence type="predicted"/>
<accession>A0A5B1BLW2</accession>
<dbReference type="InterPro" id="IPR025847">
    <property type="entry name" value="MEDS_domain"/>
</dbReference>
<dbReference type="OrthoDB" id="4088450at2"/>
<keyword evidence="4" id="KW-0808">Transferase</keyword>
<dbReference type="InterPro" id="IPR050267">
    <property type="entry name" value="Anti-sigma-factor_SerPK"/>
</dbReference>
<dbReference type="SUPFAM" id="SSF55874">
    <property type="entry name" value="ATPase domain of HSP90 chaperone/DNA topoisomerase II/histidine kinase"/>
    <property type="match status" value="1"/>
</dbReference>
<evidence type="ECO:0000313" key="5">
    <source>
        <dbReference type="Proteomes" id="UP000324701"/>
    </source>
</evidence>
<name>A0A5B1BLW2_MYCSI</name>
<dbReference type="InterPro" id="IPR047718">
    <property type="entry name" value="RsbA-like_anti_sig"/>
</dbReference>
<dbReference type="RefSeq" id="WP_149654702.1">
    <property type="nucleotide sequence ID" value="NZ_VTZN01000090.1"/>
</dbReference>
<dbReference type="AlphaFoldDB" id="A0A5B1BLW2"/>
<organism evidence="4 5">
    <name type="scientific">Mycobacterium simiae</name>
    <name type="common">Mycobacterium habana</name>
    <dbReference type="NCBI Taxonomy" id="1784"/>
    <lineage>
        <taxon>Bacteria</taxon>
        <taxon>Bacillati</taxon>
        <taxon>Actinomycetota</taxon>
        <taxon>Actinomycetes</taxon>
        <taxon>Mycobacteriales</taxon>
        <taxon>Mycobacteriaceae</taxon>
        <taxon>Mycobacterium</taxon>
        <taxon>Mycobacterium simiae complex</taxon>
    </lineage>
</organism>
<dbReference type="EMBL" id="VTZN01000090">
    <property type="protein sequence ID" value="KAA1249446.1"/>
    <property type="molecule type" value="Genomic_DNA"/>
</dbReference>
<keyword evidence="1" id="KW-0723">Serine/threonine-protein kinase</keyword>
<evidence type="ECO:0000259" key="3">
    <source>
        <dbReference type="Pfam" id="PF14417"/>
    </source>
</evidence>
<dbReference type="Proteomes" id="UP000324701">
    <property type="component" value="Unassembled WGS sequence"/>
</dbReference>
<dbReference type="NCBIfam" id="NF041045">
    <property type="entry name" value="RsbA_anti_sig"/>
    <property type="match status" value="1"/>
</dbReference>
<dbReference type="GO" id="GO:0004674">
    <property type="term" value="F:protein serine/threonine kinase activity"/>
    <property type="evidence" value="ECO:0007669"/>
    <property type="project" value="UniProtKB-KW"/>
</dbReference>
<evidence type="ECO:0000256" key="1">
    <source>
        <dbReference type="ARBA" id="ARBA00022527"/>
    </source>
</evidence>
<dbReference type="Pfam" id="PF14417">
    <property type="entry name" value="MEDS"/>
    <property type="match status" value="1"/>
</dbReference>
<dbReference type="Gene3D" id="3.30.565.10">
    <property type="entry name" value="Histidine kinase-like ATPase, C-terminal domain"/>
    <property type="match status" value="1"/>
</dbReference>
<gene>
    <name evidence="4" type="ORF">F0Q45_15070</name>
</gene>
<keyword evidence="5" id="KW-1185">Reference proteome</keyword>
<evidence type="ECO:0000259" key="2">
    <source>
        <dbReference type="Pfam" id="PF13581"/>
    </source>
</evidence>
<feature type="domain" description="MEDS" evidence="3">
    <location>
        <begin position="14"/>
        <end position="156"/>
    </location>
</feature>
<keyword evidence="4" id="KW-0418">Kinase</keyword>
<feature type="domain" description="Histidine kinase/HSP90-like ATPase" evidence="2">
    <location>
        <begin position="198"/>
        <end position="308"/>
    </location>
</feature>
<dbReference type="CDD" id="cd16936">
    <property type="entry name" value="HATPase_RsbW-like"/>
    <property type="match status" value="1"/>
</dbReference>
<evidence type="ECO:0000313" key="4">
    <source>
        <dbReference type="EMBL" id="KAA1249446.1"/>
    </source>
</evidence>
<sequence>MITRVPAGSTGVVHAALLYRGEGAYLDTVLPFVAEGLAKSESVLIALPQKSLALVRQALGDAADEVTMADITEIGRNPGRILGWQAAFAAERADRPVRITTEILWPGRTVEEYPACVQHEALFNMAFAGRDMTALCLYDAEALDTIAAADVGCTHPVLWQSGSMQISPDYQPVAVLDRYNQPLPNSATAVHYTVRTAGDLGPARSFATRYAQWLGLSADGVTNLLLIMTELATNSLQHAGSACRLAFWQHNGNLVCQASDQGRLDDPLAGRRPPPTDDATAGRGLYLVNTIADLVRSHTSVNGTTIQAYLRLDSSKDPIT</sequence>
<dbReference type="PANTHER" id="PTHR35526">
    <property type="entry name" value="ANTI-SIGMA-F FACTOR RSBW-RELATED"/>
    <property type="match status" value="1"/>
</dbReference>
<comment type="caution">
    <text evidence="4">The sequence shown here is derived from an EMBL/GenBank/DDBJ whole genome shotgun (WGS) entry which is preliminary data.</text>
</comment>
<dbReference type="PANTHER" id="PTHR35526:SF3">
    <property type="entry name" value="ANTI-SIGMA-F FACTOR RSBW"/>
    <property type="match status" value="1"/>
</dbReference>
<dbReference type="InterPro" id="IPR036890">
    <property type="entry name" value="HATPase_C_sf"/>
</dbReference>
<dbReference type="Pfam" id="PF13581">
    <property type="entry name" value="HATPase_c_2"/>
    <property type="match status" value="1"/>
</dbReference>